<dbReference type="Proteomes" id="UP000694005">
    <property type="component" value="Chromosome A08"/>
</dbReference>
<proteinExistence type="predicted"/>
<evidence type="ECO:0000313" key="1">
    <source>
        <dbReference type="EMBL" id="CAG7898483.1"/>
    </source>
</evidence>
<accession>A0A8D9HFE9</accession>
<dbReference type="Gramene" id="A08p21490.2_BraZ1">
    <property type="protein sequence ID" value="A08p21490.2_BraZ1.CDS.1"/>
    <property type="gene ID" value="A08g21490.2_BraZ1"/>
</dbReference>
<gene>
    <name evidence="1" type="ORF">BRAPAZ1V2_A08P21490.2</name>
</gene>
<protein>
    <submittedName>
        <fullName evidence="1">Uncharacterized protein</fullName>
    </submittedName>
</protein>
<name>A0A8D9HFE9_BRACM</name>
<organism evidence="1 2">
    <name type="scientific">Brassica campestris</name>
    <name type="common">Field mustard</name>
    <dbReference type="NCBI Taxonomy" id="3711"/>
    <lineage>
        <taxon>Eukaryota</taxon>
        <taxon>Viridiplantae</taxon>
        <taxon>Streptophyta</taxon>
        <taxon>Embryophyta</taxon>
        <taxon>Tracheophyta</taxon>
        <taxon>Spermatophyta</taxon>
        <taxon>Magnoliopsida</taxon>
        <taxon>eudicotyledons</taxon>
        <taxon>Gunneridae</taxon>
        <taxon>Pentapetalae</taxon>
        <taxon>rosids</taxon>
        <taxon>malvids</taxon>
        <taxon>Brassicales</taxon>
        <taxon>Brassicaceae</taxon>
        <taxon>Brassiceae</taxon>
        <taxon>Brassica</taxon>
    </lineage>
</organism>
<sequence>MAMKPNGKSPVTSDHDEKIMLFRDVTPGPHETQLRFRLIHFWEA</sequence>
<evidence type="ECO:0000313" key="2">
    <source>
        <dbReference type="Proteomes" id="UP000694005"/>
    </source>
</evidence>
<reference evidence="1 2" key="1">
    <citation type="submission" date="2021-07" db="EMBL/GenBank/DDBJ databases">
        <authorList>
            <consortium name="Genoscope - CEA"/>
            <person name="William W."/>
        </authorList>
    </citation>
    <scope>NUCLEOTIDE SEQUENCE [LARGE SCALE GENOMIC DNA]</scope>
</reference>
<dbReference type="AlphaFoldDB" id="A0A8D9HFE9"/>
<dbReference type="EMBL" id="LS974624">
    <property type="protein sequence ID" value="CAG7898483.1"/>
    <property type="molecule type" value="Genomic_DNA"/>
</dbReference>